<evidence type="ECO:0008006" key="3">
    <source>
        <dbReference type="Google" id="ProtNLM"/>
    </source>
</evidence>
<protein>
    <recommendedName>
        <fullName evidence="3">Pilus assembly protein CpaD</fullName>
    </recommendedName>
</protein>
<dbReference type="PANTHER" id="PTHR42685:SF22">
    <property type="entry name" value="CONDITIONED MEDIUM FACTOR RECEPTOR 1"/>
    <property type="match status" value="1"/>
</dbReference>
<dbReference type="PANTHER" id="PTHR42685">
    <property type="entry name" value="GERANYLGERANYL DIPHOSPHATE REDUCTASE"/>
    <property type="match status" value="1"/>
</dbReference>
<keyword evidence="2" id="KW-1185">Reference proteome</keyword>
<reference evidence="1" key="2">
    <citation type="submission" date="2023-01" db="EMBL/GenBank/DDBJ databases">
        <authorList>
            <person name="Sun Q."/>
            <person name="Evtushenko L."/>
        </authorList>
    </citation>
    <scope>NUCLEOTIDE SEQUENCE</scope>
    <source>
        <strain evidence="1">VKM B-2222</strain>
    </source>
</reference>
<dbReference type="PRINTS" id="PR00469">
    <property type="entry name" value="PNDRDTASEII"/>
</dbReference>
<evidence type="ECO:0000313" key="2">
    <source>
        <dbReference type="Proteomes" id="UP001143349"/>
    </source>
</evidence>
<comment type="caution">
    <text evidence="1">The sequence shown here is derived from an EMBL/GenBank/DDBJ whole genome shotgun (WGS) entry which is preliminary data.</text>
</comment>
<dbReference type="Proteomes" id="UP001143349">
    <property type="component" value="Unassembled WGS sequence"/>
</dbReference>
<dbReference type="Pfam" id="PF13450">
    <property type="entry name" value="NAD_binding_8"/>
    <property type="match status" value="1"/>
</dbReference>
<name>A0AAD3NYP9_9RHOB</name>
<dbReference type="AlphaFoldDB" id="A0AAD3NYP9"/>
<dbReference type="RefSeq" id="WP_271179670.1">
    <property type="nucleotide sequence ID" value="NZ_BSFH01000027.1"/>
</dbReference>
<dbReference type="InterPro" id="IPR036188">
    <property type="entry name" value="FAD/NAD-bd_sf"/>
</dbReference>
<reference evidence="1" key="1">
    <citation type="journal article" date="2014" name="Int. J. Syst. Evol. Microbiol.">
        <title>Complete genome sequence of Corynebacterium casei LMG S-19264T (=DSM 44701T), isolated from a smear-ripened cheese.</title>
        <authorList>
            <consortium name="US DOE Joint Genome Institute (JGI-PGF)"/>
            <person name="Walter F."/>
            <person name="Albersmeier A."/>
            <person name="Kalinowski J."/>
            <person name="Ruckert C."/>
        </authorList>
    </citation>
    <scope>NUCLEOTIDE SEQUENCE</scope>
    <source>
        <strain evidence="1">VKM B-2222</strain>
    </source>
</reference>
<evidence type="ECO:0000313" key="1">
    <source>
        <dbReference type="EMBL" id="GLK64377.1"/>
    </source>
</evidence>
<organism evidence="1 2">
    <name type="scientific">Paracoccus kondratievae</name>
    <dbReference type="NCBI Taxonomy" id="135740"/>
    <lineage>
        <taxon>Bacteria</taxon>
        <taxon>Pseudomonadati</taxon>
        <taxon>Pseudomonadota</taxon>
        <taxon>Alphaproteobacteria</taxon>
        <taxon>Rhodobacterales</taxon>
        <taxon>Paracoccaceae</taxon>
        <taxon>Paracoccus</taxon>
    </lineage>
</organism>
<dbReference type="Gene3D" id="3.50.50.60">
    <property type="entry name" value="FAD/NAD(P)-binding domain"/>
    <property type="match status" value="1"/>
</dbReference>
<dbReference type="Gene3D" id="3.30.9.100">
    <property type="match status" value="1"/>
</dbReference>
<sequence length="420" mass="44465">MVCRTDLIVLGGGPAGAVSAWLAARDGLSVLLIDPDRQTPRVEGLSPRLHHWLATQGLLEGFTAIRGPLRRQVDWAGISESNSEHVVLRGALDAHLRRMAVTEGVRLIVASGRPAPGGVELSDGTHIAAPMVIDARGRKAPAAGTSGPATIALSGWVKAKAVAPGVRLTAVAQGWLWRVALPDGRIWAQALLDAVGKGSPADRLHGIISKAEPVLAAAPLGQVLAREAALRLPAPLADMSLLRVGDALAAMDPLSGHGQFWAVSSALAVAAVRRTLAAHPGSGQLCRRFLDSRARETALHQARIGRDFLRAETRFQDAPFWTARRAFPDDEPASDVPQCPAIINAIVVENGLLTEREVLRTVRAPSGIGWFGSVPAPEVWRLWQQGGAEALAARWGVAAPALARRLLDEIAPHDTTRASV</sequence>
<dbReference type="InterPro" id="IPR050407">
    <property type="entry name" value="Geranylgeranyl_reductase"/>
</dbReference>
<dbReference type="SUPFAM" id="SSF51905">
    <property type="entry name" value="FAD/NAD(P)-binding domain"/>
    <property type="match status" value="1"/>
</dbReference>
<accession>A0AAD3NYP9</accession>
<proteinExistence type="predicted"/>
<gene>
    <name evidence="1" type="ORF">GCM10017635_18480</name>
</gene>
<dbReference type="EMBL" id="BSFH01000027">
    <property type="protein sequence ID" value="GLK64377.1"/>
    <property type="molecule type" value="Genomic_DNA"/>
</dbReference>